<evidence type="ECO:0000256" key="15">
    <source>
        <dbReference type="PIRSR" id="PIRSR600823-5"/>
    </source>
</evidence>
<dbReference type="InterPro" id="IPR000823">
    <property type="entry name" value="Peroxidase_pln"/>
</dbReference>
<keyword evidence="5 13" id="KW-0479">Metal-binding</keyword>
<evidence type="ECO:0000256" key="14">
    <source>
        <dbReference type="PIRSR" id="PIRSR600823-4"/>
    </source>
</evidence>
<feature type="domain" description="Plant heme peroxidase family profile" evidence="19">
    <location>
        <begin position="32"/>
        <end position="145"/>
    </location>
</feature>
<evidence type="ECO:0000256" key="13">
    <source>
        <dbReference type="PIRSR" id="PIRSR600823-3"/>
    </source>
</evidence>
<accession>A0A0E0MHX6</accession>
<dbReference type="InterPro" id="IPR010255">
    <property type="entry name" value="Haem_peroxidase_sf"/>
</dbReference>
<dbReference type="Gramene" id="OPUNC11G18490.1">
    <property type="protein sequence ID" value="OPUNC11G18490.1"/>
    <property type="gene ID" value="OPUNC11G18490"/>
</dbReference>
<evidence type="ECO:0000256" key="16">
    <source>
        <dbReference type="RuleBase" id="RU004241"/>
    </source>
</evidence>
<dbReference type="GO" id="GO:0006979">
    <property type="term" value="P:response to oxidative stress"/>
    <property type="evidence" value="ECO:0007669"/>
    <property type="project" value="InterPro"/>
</dbReference>
<dbReference type="EnsemblPlants" id="OPUNC11G18490.1">
    <property type="protein sequence ID" value="OPUNC11G18490.1"/>
    <property type="gene ID" value="OPUNC11G18490"/>
</dbReference>
<dbReference type="OMA" id="PWAPSAC"/>
<dbReference type="GO" id="GO:0140825">
    <property type="term" value="F:lactoperoxidase activity"/>
    <property type="evidence" value="ECO:0007669"/>
    <property type="project" value="UniProtKB-EC"/>
</dbReference>
<dbReference type="PROSITE" id="PS00436">
    <property type="entry name" value="PEROXIDASE_2"/>
    <property type="match status" value="1"/>
</dbReference>
<evidence type="ECO:0000313" key="21">
    <source>
        <dbReference type="Proteomes" id="UP000026962"/>
    </source>
</evidence>
<feature type="site" description="Transition state stabilizer" evidence="14">
    <location>
        <position position="69"/>
    </location>
</feature>
<dbReference type="InterPro" id="IPR002016">
    <property type="entry name" value="Haem_peroxidase"/>
</dbReference>
<evidence type="ECO:0000256" key="8">
    <source>
        <dbReference type="ARBA" id="ARBA00023004"/>
    </source>
</evidence>
<keyword evidence="18" id="KW-0732">Signal</keyword>
<evidence type="ECO:0000313" key="20">
    <source>
        <dbReference type="EnsemblPlants" id="OPUNC11G18490.1"/>
    </source>
</evidence>
<protein>
    <recommendedName>
        <fullName evidence="19">Plant heme peroxidase family profile domain-containing protein</fullName>
    </recommendedName>
</protein>
<keyword evidence="8" id="KW-0408">Iron</keyword>
<dbReference type="PRINTS" id="PR00458">
    <property type="entry name" value="PEROXIDASE"/>
</dbReference>
<sequence>MASSRAMLLVMCSSLAMAVILSSTSSSAVMAQLDVGFYSKTCPKVEQIVREEMIRILAVAPTLAGPLLRLHFHDCFVRGCDGSVLIDSTASNTAEKDAPPNQTLRGFGSVQRIKAKLDAICPDTVSCADVLALMARDAVVLSKGPHCPSAGETAASPSPTTPTRWRRWTRGASSPSTPATTGWWPSAGGSSTPTRRCSPTRSPPGTSGGRPPGCTPPSSSRILRSRW</sequence>
<evidence type="ECO:0000256" key="2">
    <source>
        <dbReference type="ARBA" id="ARBA00001970"/>
    </source>
</evidence>
<evidence type="ECO:0000256" key="10">
    <source>
        <dbReference type="ARBA" id="ARBA00023180"/>
    </source>
</evidence>
<feature type="binding site" evidence="13">
    <location>
        <position position="77"/>
    </location>
    <ligand>
        <name>Ca(2+)</name>
        <dbReference type="ChEBI" id="CHEBI:29108"/>
        <label>1</label>
    </ligand>
</feature>
<organism evidence="20">
    <name type="scientific">Oryza punctata</name>
    <name type="common">Red rice</name>
    <dbReference type="NCBI Taxonomy" id="4537"/>
    <lineage>
        <taxon>Eukaryota</taxon>
        <taxon>Viridiplantae</taxon>
        <taxon>Streptophyta</taxon>
        <taxon>Embryophyta</taxon>
        <taxon>Tracheophyta</taxon>
        <taxon>Spermatophyta</taxon>
        <taxon>Magnoliopsida</taxon>
        <taxon>Liliopsida</taxon>
        <taxon>Poales</taxon>
        <taxon>Poaceae</taxon>
        <taxon>BOP clade</taxon>
        <taxon>Oryzoideae</taxon>
        <taxon>Oryzeae</taxon>
        <taxon>Oryzinae</taxon>
        <taxon>Oryza</taxon>
    </lineage>
</organism>
<evidence type="ECO:0000256" key="12">
    <source>
        <dbReference type="PIRSR" id="PIRSR600823-1"/>
    </source>
</evidence>
<evidence type="ECO:0000256" key="4">
    <source>
        <dbReference type="ARBA" id="ARBA00022617"/>
    </source>
</evidence>
<keyword evidence="21" id="KW-1185">Reference proteome</keyword>
<name>A0A0E0MHX6_ORYPU</name>
<feature type="compositionally biased region" description="Low complexity" evidence="17">
    <location>
        <begin position="189"/>
        <end position="205"/>
    </location>
</feature>
<keyword evidence="4" id="KW-0349">Heme</keyword>
<feature type="compositionally biased region" description="Low complexity" evidence="17">
    <location>
        <begin position="148"/>
        <end position="163"/>
    </location>
</feature>
<comment type="cofactor">
    <cofactor evidence="2">
        <name>heme b</name>
        <dbReference type="ChEBI" id="CHEBI:60344"/>
    </cofactor>
</comment>
<dbReference type="SUPFAM" id="SSF48113">
    <property type="entry name" value="Heme-dependent peroxidases"/>
    <property type="match status" value="1"/>
</dbReference>
<dbReference type="PRINTS" id="PR00461">
    <property type="entry name" value="PLPEROXIDASE"/>
</dbReference>
<feature type="binding site" evidence="13">
    <location>
        <position position="79"/>
    </location>
    <ligand>
        <name>Ca(2+)</name>
        <dbReference type="ChEBI" id="CHEBI:29108"/>
        <label>1</label>
    </ligand>
</feature>
<feature type="binding site" evidence="13">
    <location>
        <position position="81"/>
    </location>
    <ligand>
        <name>Ca(2+)</name>
        <dbReference type="ChEBI" id="CHEBI:29108"/>
        <label>1</label>
    </ligand>
</feature>
<dbReference type="Proteomes" id="UP000026962">
    <property type="component" value="Chromosome 11"/>
</dbReference>
<feature type="signal peptide" evidence="18">
    <location>
        <begin position="1"/>
        <end position="18"/>
    </location>
</feature>
<comment type="catalytic activity">
    <reaction evidence="1">
        <text>2 a phenolic donor + H2O2 = 2 a phenolic radical donor + 2 H2O</text>
        <dbReference type="Rhea" id="RHEA:56136"/>
        <dbReference type="ChEBI" id="CHEBI:15377"/>
        <dbReference type="ChEBI" id="CHEBI:16240"/>
        <dbReference type="ChEBI" id="CHEBI:139520"/>
        <dbReference type="ChEBI" id="CHEBI:139521"/>
        <dbReference type="EC" id="1.11.1.7"/>
    </reaction>
</comment>
<evidence type="ECO:0000256" key="1">
    <source>
        <dbReference type="ARBA" id="ARBA00000189"/>
    </source>
</evidence>
<keyword evidence="11" id="KW-0376">Hydrogen peroxide</keyword>
<feature type="binding site" evidence="13">
    <location>
        <position position="95"/>
    </location>
    <ligand>
        <name>Ca(2+)</name>
        <dbReference type="ChEBI" id="CHEBI:29108"/>
        <label>1</label>
    </ligand>
</feature>
<dbReference type="PANTHER" id="PTHR31235">
    <property type="entry name" value="PEROXIDASE 25-RELATED"/>
    <property type="match status" value="1"/>
</dbReference>
<feature type="active site" description="Proton acceptor" evidence="12">
    <location>
        <position position="73"/>
    </location>
</feature>
<evidence type="ECO:0000256" key="9">
    <source>
        <dbReference type="ARBA" id="ARBA00023157"/>
    </source>
</evidence>
<proteinExistence type="inferred from homology"/>
<evidence type="ECO:0000256" key="17">
    <source>
        <dbReference type="SAM" id="MobiDB-lite"/>
    </source>
</evidence>
<comment type="similarity">
    <text evidence="16">Belongs to the peroxidase family.</text>
</comment>
<dbReference type="eggNOG" id="ENOG502QQVF">
    <property type="taxonomic scope" value="Eukaryota"/>
</dbReference>
<reference evidence="20" key="2">
    <citation type="submission" date="2018-05" db="EMBL/GenBank/DDBJ databases">
        <title>OpunRS2 (Oryza punctata Reference Sequence Version 2).</title>
        <authorList>
            <person name="Zhang J."/>
            <person name="Kudrna D."/>
            <person name="Lee S."/>
            <person name="Talag J."/>
            <person name="Welchert J."/>
            <person name="Wing R.A."/>
        </authorList>
    </citation>
    <scope>NUCLEOTIDE SEQUENCE [LARGE SCALE GENOMIC DNA]</scope>
</reference>
<evidence type="ECO:0000259" key="19">
    <source>
        <dbReference type="PROSITE" id="PS50873"/>
    </source>
</evidence>
<dbReference type="AlphaFoldDB" id="A0A0E0MHX6"/>
<feature type="chain" id="PRO_5002367797" description="Plant heme peroxidase family profile domain-containing protein" evidence="18">
    <location>
        <begin position="19"/>
        <end position="227"/>
    </location>
</feature>
<keyword evidence="3" id="KW-0575">Peroxidase</keyword>
<dbReference type="GO" id="GO:0020037">
    <property type="term" value="F:heme binding"/>
    <property type="evidence" value="ECO:0007669"/>
    <property type="project" value="InterPro"/>
</dbReference>
<reference evidence="20" key="1">
    <citation type="submission" date="2015-04" db="UniProtKB">
        <authorList>
            <consortium name="EnsemblPlants"/>
        </authorList>
    </citation>
    <scope>IDENTIFICATION</scope>
</reference>
<dbReference type="STRING" id="4537.A0A0E0MHX6"/>
<evidence type="ECO:0000256" key="3">
    <source>
        <dbReference type="ARBA" id="ARBA00022559"/>
    </source>
</evidence>
<feature type="disulfide bond" evidence="15">
    <location>
        <begin position="42"/>
        <end position="121"/>
    </location>
</feature>
<comment type="cofactor">
    <cofactor evidence="13">
        <name>Ca(2+)</name>
        <dbReference type="ChEBI" id="CHEBI:29108"/>
    </cofactor>
    <text evidence="13">Binds 2 calcium ions per subunit.</text>
</comment>
<dbReference type="PROSITE" id="PS50873">
    <property type="entry name" value="PEROXIDASE_4"/>
    <property type="match status" value="1"/>
</dbReference>
<feature type="binding site" evidence="13">
    <location>
        <position position="83"/>
    </location>
    <ligand>
        <name>Ca(2+)</name>
        <dbReference type="ChEBI" id="CHEBI:29108"/>
        <label>1</label>
    </ligand>
</feature>
<dbReference type="Gene3D" id="1.10.520.10">
    <property type="match status" value="1"/>
</dbReference>
<keyword evidence="7" id="KW-0560">Oxidoreductase</keyword>
<keyword evidence="6 13" id="KW-0106">Calcium</keyword>
<keyword evidence="10" id="KW-0325">Glycoprotein</keyword>
<dbReference type="HOGENOM" id="CLU_1221379_0_0_1"/>
<evidence type="ECO:0000256" key="11">
    <source>
        <dbReference type="ARBA" id="ARBA00023324"/>
    </source>
</evidence>
<feature type="disulfide bond" evidence="15">
    <location>
        <begin position="75"/>
        <end position="80"/>
    </location>
</feature>
<keyword evidence="9 15" id="KW-1015">Disulfide bond</keyword>
<evidence type="ECO:0000256" key="7">
    <source>
        <dbReference type="ARBA" id="ARBA00023002"/>
    </source>
</evidence>
<evidence type="ECO:0000256" key="6">
    <source>
        <dbReference type="ARBA" id="ARBA00022837"/>
    </source>
</evidence>
<dbReference type="FunFam" id="1.10.520.10:FF:000009">
    <property type="entry name" value="Peroxidase"/>
    <property type="match status" value="1"/>
</dbReference>
<evidence type="ECO:0000256" key="18">
    <source>
        <dbReference type="SAM" id="SignalP"/>
    </source>
</evidence>
<dbReference type="GO" id="GO:0046872">
    <property type="term" value="F:metal ion binding"/>
    <property type="evidence" value="ECO:0007669"/>
    <property type="project" value="UniProtKB-KW"/>
</dbReference>
<feature type="binding site" evidence="13">
    <location>
        <position position="74"/>
    </location>
    <ligand>
        <name>Ca(2+)</name>
        <dbReference type="ChEBI" id="CHEBI:29108"/>
        <label>1</label>
    </ligand>
</feature>
<dbReference type="GO" id="GO:0042744">
    <property type="term" value="P:hydrogen peroxide catabolic process"/>
    <property type="evidence" value="ECO:0007669"/>
    <property type="project" value="UniProtKB-KW"/>
</dbReference>
<evidence type="ECO:0000256" key="5">
    <source>
        <dbReference type="ARBA" id="ARBA00022723"/>
    </source>
</evidence>
<dbReference type="InterPro" id="IPR019794">
    <property type="entry name" value="Peroxidases_AS"/>
</dbReference>
<feature type="region of interest" description="Disordered" evidence="17">
    <location>
        <begin position="145"/>
        <end position="227"/>
    </location>
</feature>
<dbReference type="Pfam" id="PF00141">
    <property type="entry name" value="peroxidase"/>
    <property type="match status" value="1"/>
</dbReference>